<dbReference type="GO" id="GO:0003995">
    <property type="term" value="F:acyl-CoA dehydrogenase activity"/>
    <property type="evidence" value="ECO:0007669"/>
    <property type="project" value="TreeGrafter"/>
</dbReference>
<dbReference type="SUPFAM" id="SSF47203">
    <property type="entry name" value="Acyl-CoA dehydrogenase C-terminal domain-like"/>
    <property type="match status" value="1"/>
</dbReference>
<dbReference type="Proteomes" id="UP000528608">
    <property type="component" value="Unassembled WGS sequence"/>
</dbReference>
<evidence type="ECO:0000313" key="5">
    <source>
        <dbReference type="Proteomes" id="UP000528608"/>
    </source>
</evidence>
<name>A0A7W8BGA7_STREU</name>
<evidence type="ECO:0000256" key="2">
    <source>
        <dbReference type="ARBA" id="ARBA00022827"/>
    </source>
</evidence>
<dbReference type="Gene3D" id="1.10.540.10">
    <property type="entry name" value="Acyl-CoA dehydrogenase/oxidase, N-terminal domain"/>
    <property type="match status" value="1"/>
</dbReference>
<gene>
    <name evidence="4" type="ORF">FHS36_005250</name>
</gene>
<dbReference type="InterPro" id="IPR009100">
    <property type="entry name" value="AcylCoA_DH/oxidase_NM_dom_sf"/>
</dbReference>
<accession>A0A7W8BGA7</accession>
<sequence length="385" mass="39715">MSGGRPLRSLDLAREVCEHYHPGLLKALAAVPYAERERAGGPVIGLFRAHDGVGLLVPTAFGGHGADPVQAVAVQRALGASSPSLAAAVTMHHFTAAMLYSLAGHGGRLSTAQLEMLHQVVPGRQLMASGWAEGRTQANILTPSVTARPVAGGYLLTGAKKPCSLSASMDWLTASVAVPGEDGRGELALALVPAGTSGMSVRPFWGSDLLAGAESDEVVLEEVFVPRELVVRTSEGDPHRLDDLQTAGFVWFEMLVSAGYTGAAGALVEAVMAGERGTEDERAGLAVRLEAAIAVLEGAARAVREGLSGEAAVAAVLVARYTVQDALPVVAAQALELLGGLDFVRGPDHARMAGAVRALAFHPPARAGAARPLLRYFGGGPLELA</sequence>
<dbReference type="PANTHER" id="PTHR43884">
    <property type="entry name" value="ACYL-COA DEHYDROGENASE"/>
    <property type="match status" value="1"/>
</dbReference>
<evidence type="ECO:0000256" key="1">
    <source>
        <dbReference type="ARBA" id="ARBA00022630"/>
    </source>
</evidence>
<dbReference type="Gene3D" id="2.40.110.10">
    <property type="entry name" value="Butyryl-CoA Dehydrogenase, subunit A, domain 2"/>
    <property type="match status" value="1"/>
</dbReference>
<dbReference type="InterPro" id="IPR036250">
    <property type="entry name" value="AcylCo_DH-like_C"/>
</dbReference>
<dbReference type="SUPFAM" id="SSF56645">
    <property type="entry name" value="Acyl-CoA dehydrogenase NM domain-like"/>
    <property type="match status" value="1"/>
</dbReference>
<keyword evidence="1" id="KW-0285">Flavoprotein</keyword>
<dbReference type="PANTHER" id="PTHR43884:SF20">
    <property type="entry name" value="ACYL-COA DEHYDROGENASE FADE28"/>
    <property type="match status" value="1"/>
</dbReference>
<dbReference type="AlphaFoldDB" id="A0A7W8BGA7"/>
<dbReference type="InterPro" id="IPR046373">
    <property type="entry name" value="Acyl-CoA_Oxase/DH_mid-dom_sf"/>
</dbReference>
<proteinExistence type="predicted"/>
<dbReference type="OrthoDB" id="2986495at2"/>
<keyword evidence="2" id="KW-0274">FAD</keyword>
<keyword evidence="3" id="KW-0560">Oxidoreductase</keyword>
<protein>
    <submittedName>
        <fullName evidence="4">Alkylation response protein AidB-like acyl-CoA dehydrogenase</fullName>
    </submittedName>
</protein>
<dbReference type="InterPro" id="IPR037069">
    <property type="entry name" value="AcylCoA_DH/ox_N_sf"/>
</dbReference>
<dbReference type="GO" id="GO:0050660">
    <property type="term" value="F:flavin adenine dinucleotide binding"/>
    <property type="evidence" value="ECO:0007669"/>
    <property type="project" value="InterPro"/>
</dbReference>
<evidence type="ECO:0000256" key="3">
    <source>
        <dbReference type="ARBA" id="ARBA00023002"/>
    </source>
</evidence>
<organism evidence="4 5">
    <name type="scientific">Streptomyces eurocidicus</name>
    <name type="common">Streptoverticillium eurocidicus</name>
    <dbReference type="NCBI Taxonomy" id="66423"/>
    <lineage>
        <taxon>Bacteria</taxon>
        <taxon>Bacillati</taxon>
        <taxon>Actinomycetota</taxon>
        <taxon>Actinomycetes</taxon>
        <taxon>Kitasatosporales</taxon>
        <taxon>Streptomycetaceae</taxon>
        <taxon>Streptomyces</taxon>
    </lineage>
</organism>
<comment type="caution">
    <text evidence="4">The sequence shown here is derived from an EMBL/GenBank/DDBJ whole genome shotgun (WGS) entry which is preliminary data.</text>
</comment>
<reference evidence="4 5" key="1">
    <citation type="submission" date="2020-08" db="EMBL/GenBank/DDBJ databases">
        <title>Genomic Encyclopedia of Type Strains, Phase III (KMG-III): the genomes of soil and plant-associated and newly described type strains.</title>
        <authorList>
            <person name="Whitman W."/>
        </authorList>
    </citation>
    <scope>NUCLEOTIDE SEQUENCE [LARGE SCALE GENOMIC DNA]</scope>
    <source>
        <strain evidence="4 5">CECT 3259</strain>
    </source>
</reference>
<evidence type="ECO:0000313" key="4">
    <source>
        <dbReference type="EMBL" id="MBB5121781.1"/>
    </source>
</evidence>
<dbReference type="EMBL" id="JACHJF010000021">
    <property type="protein sequence ID" value="MBB5121781.1"/>
    <property type="molecule type" value="Genomic_DNA"/>
</dbReference>